<reference evidence="3 4" key="1">
    <citation type="submission" date="2020-08" db="EMBL/GenBank/DDBJ databases">
        <title>Sequencing the genomes of 1000 actinobacteria strains.</title>
        <authorList>
            <person name="Klenk H.-P."/>
        </authorList>
    </citation>
    <scope>NUCLEOTIDE SEQUENCE [LARGE SCALE GENOMIC DNA]</scope>
    <source>
        <strain evidence="3 4">DSM 102122</strain>
    </source>
</reference>
<dbReference type="EMBL" id="JACHMM010000001">
    <property type="protein sequence ID" value="MBB5789066.1"/>
    <property type="molecule type" value="Genomic_DNA"/>
</dbReference>
<comment type="similarity">
    <text evidence="1">Belongs to the DapA family.</text>
</comment>
<dbReference type="GO" id="GO:0008840">
    <property type="term" value="F:4-hydroxy-tetrahydrodipicolinate synthase activity"/>
    <property type="evidence" value="ECO:0007669"/>
    <property type="project" value="UniProtKB-EC"/>
</dbReference>
<accession>A0A7W9GST6</accession>
<dbReference type="InterPro" id="IPR013785">
    <property type="entry name" value="Aldolase_TIM"/>
</dbReference>
<dbReference type="Proteomes" id="UP000542813">
    <property type="component" value="Unassembled WGS sequence"/>
</dbReference>
<dbReference type="RefSeq" id="WP_184824181.1">
    <property type="nucleotide sequence ID" value="NZ_JACHMM010000001.1"/>
</dbReference>
<keyword evidence="4" id="KW-1185">Reference proteome</keyword>
<dbReference type="Gene3D" id="3.20.20.70">
    <property type="entry name" value="Aldolase class I"/>
    <property type="match status" value="1"/>
</dbReference>
<dbReference type="EC" id="4.3.3.7" evidence="3"/>
<dbReference type="SMART" id="SM01130">
    <property type="entry name" value="DHDPS"/>
    <property type="match status" value="1"/>
</dbReference>
<comment type="caution">
    <text evidence="3">The sequence shown here is derived from an EMBL/GenBank/DDBJ whole genome shotgun (WGS) entry which is preliminary data.</text>
</comment>
<dbReference type="PANTHER" id="PTHR12128:SF66">
    <property type="entry name" value="4-HYDROXY-2-OXOGLUTARATE ALDOLASE, MITOCHONDRIAL"/>
    <property type="match status" value="1"/>
</dbReference>
<organism evidence="3 4">
    <name type="scientific">Jiangella mangrovi</name>
    <dbReference type="NCBI Taxonomy" id="1524084"/>
    <lineage>
        <taxon>Bacteria</taxon>
        <taxon>Bacillati</taxon>
        <taxon>Actinomycetota</taxon>
        <taxon>Actinomycetes</taxon>
        <taxon>Jiangellales</taxon>
        <taxon>Jiangellaceae</taxon>
        <taxon>Jiangella</taxon>
    </lineage>
</organism>
<dbReference type="PANTHER" id="PTHR12128">
    <property type="entry name" value="DIHYDRODIPICOLINATE SYNTHASE"/>
    <property type="match status" value="1"/>
</dbReference>
<sequence>MGISRETTELNGRLRWSLVAAAATPMRADGSTDPGVCSAYFGHLVRAGAGGLAIAAHTGRGDRLPITTKADLVRRAAALDVPVVAGVGGHADGPGHDLEWAATAAAAGAQALLVFPPADTDPDAVVAHHEAIAGASGLPLIAFDLYTRPYAPSTLARLLDLPSVGAFKPARLHDAIACQEGIAAARARGKLVLTGEDRMLGASLMWGAEGALIGLAAAAAQISVAAVATFAAAVLTSARDAATRFIEVSAVVDELSRVTFRPPFDGYVQRMLWIAADEGTIPEEFAVDPYRPADLDDAERDEVVRVVRQCRDQVRR</sequence>
<evidence type="ECO:0000256" key="2">
    <source>
        <dbReference type="ARBA" id="ARBA00023239"/>
    </source>
</evidence>
<protein>
    <submittedName>
        <fullName evidence="3">4-hydroxy-tetrahydrodipicolinate synthase</fullName>
        <ecNumber evidence="3">4.3.3.7</ecNumber>
    </submittedName>
</protein>
<evidence type="ECO:0000313" key="3">
    <source>
        <dbReference type="EMBL" id="MBB5789066.1"/>
    </source>
</evidence>
<evidence type="ECO:0000313" key="4">
    <source>
        <dbReference type="Proteomes" id="UP000542813"/>
    </source>
</evidence>
<dbReference type="Pfam" id="PF00701">
    <property type="entry name" value="DHDPS"/>
    <property type="match status" value="1"/>
</dbReference>
<evidence type="ECO:0000256" key="1">
    <source>
        <dbReference type="ARBA" id="ARBA00007592"/>
    </source>
</evidence>
<name>A0A7W9GST6_9ACTN</name>
<dbReference type="AlphaFoldDB" id="A0A7W9GST6"/>
<dbReference type="InterPro" id="IPR002220">
    <property type="entry name" value="DapA-like"/>
</dbReference>
<dbReference type="SUPFAM" id="SSF51569">
    <property type="entry name" value="Aldolase"/>
    <property type="match status" value="1"/>
</dbReference>
<keyword evidence="2 3" id="KW-0456">Lyase</keyword>
<gene>
    <name evidence="3" type="ORF">HD601_003641</name>
</gene>
<proteinExistence type="inferred from homology"/>